<dbReference type="Pfam" id="PF14223">
    <property type="entry name" value="Retrotran_gag_2"/>
    <property type="match status" value="1"/>
</dbReference>
<protein>
    <recommendedName>
        <fullName evidence="3">CCHC-type domain-containing protein</fullName>
    </recommendedName>
</protein>
<evidence type="ECO:0000256" key="2">
    <source>
        <dbReference type="SAM" id="MobiDB-lite"/>
    </source>
</evidence>
<dbReference type="PANTHER" id="PTHR47481:SF28">
    <property type="entry name" value="RETROTRANSPOSON COPIA-LIKE N-TERMINAL DOMAIN-CONTAINING PROTEIN"/>
    <property type="match status" value="1"/>
</dbReference>
<dbReference type="PANTHER" id="PTHR47481">
    <property type="match status" value="1"/>
</dbReference>
<evidence type="ECO:0000259" key="3">
    <source>
        <dbReference type="PROSITE" id="PS50158"/>
    </source>
</evidence>
<feature type="region of interest" description="Disordered" evidence="2">
    <location>
        <begin position="1"/>
        <end position="20"/>
    </location>
</feature>
<dbReference type="PROSITE" id="PS50158">
    <property type="entry name" value="ZF_CCHC"/>
    <property type="match status" value="1"/>
</dbReference>
<accession>A0A2N9HVG8</accession>
<feature type="compositionally biased region" description="Low complexity" evidence="2">
    <location>
        <begin position="247"/>
        <end position="283"/>
    </location>
</feature>
<sequence length="795" mass="88491">MASLSNSSTTNPHSHSPTITTQTPMILLSNISNLVSYSLNSEGVRQENPLYQQWISRDQRLLTLINSTLSPSSLSLVVGQTTAHGVWSILEKRYTSASWSNILNLKMDLHNIKKDSADSVNTYLQKIKDARDRLGAISVQIDSKEILRIIRKGLPREYHAFSTTIRTRNNATSFEDMHVLLTAEKQSLKASTDLSKDQSHMAMFVNASRNNAMFSPQGNRGCGRNNYNHGRGRNYNNNNSGRGGYNNSGYNNLRNPNGNFGHNNGFNSNFSSSPNQSYSQRPSCQICGKSGHAALDCYHRMDYSYQGKQPPTKLVAMVATSNAQHLISPTGFQIQCNRSLHSNLSTIPDHQDYTGGDLATIGNGHALPITHIGPTTSTQYHSFPSIRGPLPFNTSLPMSSSSSLDVPVTISPPVPNITPATESPISPAIPAPPPVPSISIHPMQTSAKSSISKRKQLHHTSVINYLNTEPPTFKVDSQFSQWQDAMLSEFQALQRQETWTLLPPSSEQNLVGCHWVYKLKRNSDGSIACYKVRLITMGYHQQGMDFDETFSPVPPGFVDSDYPRHVCKLQKALYGLNQVPRVWFERFTSHLLTTGFTPSLSDPSLFMYHHGTTVMFLLLYVDDIIITGNDSHAITSLLAQLSKVGDPMDHRSTTGLTVFLGHNPITWQSKKQPTVSHSSTEAEYKALANCTADLAWVRILKNFGVFLRSPPTIWCDNLSALPLASNPIFHARTKHVEIDYHFVQEKVTNKDLQLHHISTDDQLADVLTKALPSPRFLYLHNKLMPLPFRHVFTGG</sequence>
<keyword evidence="1" id="KW-0862">Zinc</keyword>
<feature type="domain" description="CCHC-type" evidence="3">
    <location>
        <begin position="284"/>
        <end position="297"/>
    </location>
</feature>
<reference evidence="4" key="1">
    <citation type="submission" date="2018-02" db="EMBL/GenBank/DDBJ databases">
        <authorList>
            <person name="Cohen D.B."/>
            <person name="Kent A.D."/>
        </authorList>
    </citation>
    <scope>NUCLEOTIDE SEQUENCE</scope>
</reference>
<keyword evidence="1" id="KW-0479">Metal-binding</keyword>
<evidence type="ECO:0000256" key="1">
    <source>
        <dbReference type="PROSITE-ProRule" id="PRU00047"/>
    </source>
</evidence>
<dbReference type="InterPro" id="IPR043502">
    <property type="entry name" value="DNA/RNA_pol_sf"/>
</dbReference>
<dbReference type="Pfam" id="PF07727">
    <property type="entry name" value="RVT_2"/>
    <property type="match status" value="1"/>
</dbReference>
<feature type="region of interest" description="Disordered" evidence="2">
    <location>
        <begin position="215"/>
        <end position="283"/>
    </location>
</feature>
<proteinExistence type="predicted"/>
<dbReference type="CDD" id="cd09272">
    <property type="entry name" value="RNase_HI_RT_Ty1"/>
    <property type="match status" value="1"/>
</dbReference>
<dbReference type="InterPro" id="IPR001878">
    <property type="entry name" value="Znf_CCHC"/>
</dbReference>
<dbReference type="EMBL" id="OIVN01004136">
    <property type="protein sequence ID" value="SPD15689.1"/>
    <property type="molecule type" value="Genomic_DNA"/>
</dbReference>
<organism evidence="4">
    <name type="scientific">Fagus sylvatica</name>
    <name type="common">Beechnut</name>
    <dbReference type="NCBI Taxonomy" id="28930"/>
    <lineage>
        <taxon>Eukaryota</taxon>
        <taxon>Viridiplantae</taxon>
        <taxon>Streptophyta</taxon>
        <taxon>Embryophyta</taxon>
        <taxon>Tracheophyta</taxon>
        <taxon>Spermatophyta</taxon>
        <taxon>Magnoliopsida</taxon>
        <taxon>eudicotyledons</taxon>
        <taxon>Gunneridae</taxon>
        <taxon>Pentapetalae</taxon>
        <taxon>rosids</taxon>
        <taxon>fabids</taxon>
        <taxon>Fagales</taxon>
        <taxon>Fagaceae</taxon>
        <taxon>Fagus</taxon>
    </lineage>
</organism>
<gene>
    <name evidence="4" type="ORF">FSB_LOCUS43571</name>
</gene>
<keyword evidence="1" id="KW-0863">Zinc-finger</keyword>
<dbReference type="GO" id="GO:0003676">
    <property type="term" value="F:nucleic acid binding"/>
    <property type="evidence" value="ECO:0007669"/>
    <property type="project" value="InterPro"/>
</dbReference>
<dbReference type="AlphaFoldDB" id="A0A2N9HVG8"/>
<dbReference type="SUPFAM" id="SSF56672">
    <property type="entry name" value="DNA/RNA polymerases"/>
    <property type="match status" value="1"/>
</dbReference>
<evidence type="ECO:0000313" key="4">
    <source>
        <dbReference type="EMBL" id="SPD15689.1"/>
    </source>
</evidence>
<feature type="compositionally biased region" description="Low complexity" evidence="2">
    <location>
        <begin position="217"/>
        <end position="240"/>
    </location>
</feature>
<name>A0A2N9HVG8_FAGSY</name>
<dbReference type="InterPro" id="IPR013103">
    <property type="entry name" value="RVT_2"/>
</dbReference>
<dbReference type="GO" id="GO:0008270">
    <property type="term" value="F:zinc ion binding"/>
    <property type="evidence" value="ECO:0007669"/>
    <property type="project" value="UniProtKB-KW"/>
</dbReference>